<dbReference type="GO" id="GO:0016020">
    <property type="term" value="C:membrane"/>
    <property type="evidence" value="ECO:0007669"/>
    <property type="project" value="UniProtKB-SubCell"/>
</dbReference>
<keyword evidence="3 5" id="KW-1133">Transmembrane helix</keyword>
<sequence length="574" mass="64552">MSQGENEVDSFHIDTKKHTLHVGPIDINTSLTSLTTAGVSLDNILRKCGDFGRFQILHYVFLSIMTMNGSITSFYYVFGAAKPEHRCRLPTNVWPHDTHYSPLNQTHETFINQYIPKNNDGKQWEKCVRYVTSNRSGSLVNCPDGWAYDQSIFGYTFTEEADFVCQNESKRSWLATAVQCGGFSLLIIGSLADRYGRKKMISIVTFLLFFACLITLIIMQWIPMTIKTKFIVLLLNQFTSGLVFSIYSLVFILVLELTSAAHTGLAGNLIFVASTMGQIFAALFAFMTRDWQKLKWANTSFIGLGIPYLYFMPESPLYTYAKRQYIPLEAILRRIATQNGRKEIDWYPCYQELLRNQPIKLAQKNELTYSQKSYRLFFRRATIIKLLLAAMIGFTTLMIYIKISFSLAMLNISPHLGIFIGAVVEAISCLISSVLISSRLGRKGSFILTMSLTIISLLLIPTIVKYSSITSVGLAQFGKFTISSATAIAWIFVPELFPTSIRSTANAVFIAFSRIGAIVAPILNTAISKTYAPYIFYGSALIAFVVVLFSLMLPETKDKPMDDVTDYTESMADI</sequence>
<dbReference type="EMBL" id="CAJNOW010020211">
    <property type="protein sequence ID" value="CAF1677994.1"/>
    <property type="molecule type" value="Genomic_DNA"/>
</dbReference>
<gene>
    <name evidence="8" type="ORF">GIL414_LOCUS11959</name>
    <name evidence="7" type="ORF">KQP761_LOCUS35853</name>
</gene>
<dbReference type="PANTHER" id="PTHR24064">
    <property type="entry name" value="SOLUTE CARRIER FAMILY 22 MEMBER"/>
    <property type="match status" value="1"/>
</dbReference>
<feature type="transmembrane region" description="Helical" evidence="5">
    <location>
        <begin position="444"/>
        <end position="464"/>
    </location>
</feature>
<feature type="transmembrane region" description="Helical" evidence="5">
    <location>
        <begin position="265"/>
        <end position="286"/>
    </location>
</feature>
<dbReference type="SUPFAM" id="SSF103473">
    <property type="entry name" value="MFS general substrate transporter"/>
    <property type="match status" value="1"/>
</dbReference>
<reference evidence="7" key="1">
    <citation type="submission" date="2021-02" db="EMBL/GenBank/DDBJ databases">
        <authorList>
            <person name="Nowell W R."/>
        </authorList>
    </citation>
    <scope>NUCLEOTIDE SEQUENCE</scope>
</reference>
<evidence type="ECO:0000313" key="9">
    <source>
        <dbReference type="Proteomes" id="UP000663834"/>
    </source>
</evidence>
<proteinExistence type="predicted"/>
<comment type="subcellular location">
    <subcellularLocation>
        <location evidence="1">Membrane</location>
        <topology evidence="1">Multi-pass membrane protein</topology>
    </subcellularLocation>
</comment>
<feature type="transmembrane region" description="Helical" evidence="5">
    <location>
        <begin position="534"/>
        <end position="553"/>
    </location>
</feature>
<protein>
    <recommendedName>
        <fullName evidence="6">Major facilitator superfamily (MFS) profile domain-containing protein</fullName>
    </recommendedName>
</protein>
<keyword evidence="4 5" id="KW-0472">Membrane</keyword>
<dbReference type="Proteomes" id="UP000681720">
    <property type="component" value="Unassembled WGS sequence"/>
</dbReference>
<dbReference type="InterPro" id="IPR020846">
    <property type="entry name" value="MFS_dom"/>
</dbReference>
<feature type="transmembrane region" description="Helical" evidence="5">
    <location>
        <begin position="415"/>
        <end position="437"/>
    </location>
</feature>
<keyword evidence="2 5" id="KW-0812">Transmembrane</keyword>
<comment type="caution">
    <text evidence="7">The sequence shown here is derived from an EMBL/GenBank/DDBJ whole genome shotgun (WGS) entry which is preliminary data.</text>
</comment>
<evidence type="ECO:0000256" key="4">
    <source>
        <dbReference type="ARBA" id="ARBA00023136"/>
    </source>
</evidence>
<feature type="transmembrane region" description="Helical" evidence="5">
    <location>
        <begin position="505"/>
        <end position="528"/>
    </location>
</feature>
<feature type="transmembrane region" description="Helical" evidence="5">
    <location>
        <begin position="230"/>
        <end position="253"/>
    </location>
</feature>
<evidence type="ECO:0000256" key="5">
    <source>
        <dbReference type="SAM" id="Phobius"/>
    </source>
</evidence>
<evidence type="ECO:0000313" key="8">
    <source>
        <dbReference type="EMBL" id="CAF4004636.1"/>
    </source>
</evidence>
<evidence type="ECO:0000256" key="2">
    <source>
        <dbReference type="ARBA" id="ARBA00022692"/>
    </source>
</evidence>
<feature type="domain" description="Major facilitator superfamily (MFS) profile" evidence="6">
    <location>
        <begin position="130"/>
        <end position="557"/>
    </location>
</feature>
<feature type="transmembrane region" description="Helical" evidence="5">
    <location>
        <begin position="198"/>
        <end position="218"/>
    </location>
</feature>
<dbReference type="InterPro" id="IPR005828">
    <property type="entry name" value="MFS_sugar_transport-like"/>
</dbReference>
<organism evidence="7 9">
    <name type="scientific">Rotaria magnacalcarata</name>
    <dbReference type="NCBI Taxonomy" id="392030"/>
    <lineage>
        <taxon>Eukaryota</taxon>
        <taxon>Metazoa</taxon>
        <taxon>Spiralia</taxon>
        <taxon>Gnathifera</taxon>
        <taxon>Rotifera</taxon>
        <taxon>Eurotatoria</taxon>
        <taxon>Bdelloidea</taxon>
        <taxon>Philodinida</taxon>
        <taxon>Philodinidae</taxon>
        <taxon>Rotaria</taxon>
    </lineage>
</organism>
<dbReference type="PROSITE" id="PS50850">
    <property type="entry name" value="MFS"/>
    <property type="match status" value="1"/>
</dbReference>
<feature type="transmembrane region" description="Helical" evidence="5">
    <location>
        <begin position="476"/>
        <end position="493"/>
    </location>
</feature>
<dbReference type="OrthoDB" id="3936150at2759"/>
<name>A0A816GUI5_9BILA</name>
<dbReference type="Pfam" id="PF00083">
    <property type="entry name" value="Sugar_tr"/>
    <property type="match status" value="1"/>
</dbReference>
<feature type="transmembrane region" description="Helical" evidence="5">
    <location>
        <begin position="56"/>
        <end position="78"/>
    </location>
</feature>
<feature type="transmembrane region" description="Helical" evidence="5">
    <location>
        <begin position="382"/>
        <end position="403"/>
    </location>
</feature>
<evidence type="ECO:0000256" key="1">
    <source>
        <dbReference type="ARBA" id="ARBA00004141"/>
    </source>
</evidence>
<dbReference type="Proteomes" id="UP000663834">
    <property type="component" value="Unassembled WGS sequence"/>
</dbReference>
<evidence type="ECO:0000313" key="7">
    <source>
        <dbReference type="EMBL" id="CAF1677994.1"/>
    </source>
</evidence>
<dbReference type="EMBL" id="CAJOBJ010004569">
    <property type="protein sequence ID" value="CAF4004636.1"/>
    <property type="molecule type" value="Genomic_DNA"/>
</dbReference>
<dbReference type="Gene3D" id="1.20.1250.20">
    <property type="entry name" value="MFS general substrate transporter like domains"/>
    <property type="match status" value="1"/>
</dbReference>
<evidence type="ECO:0000256" key="3">
    <source>
        <dbReference type="ARBA" id="ARBA00022989"/>
    </source>
</evidence>
<dbReference type="GO" id="GO:0022857">
    <property type="term" value="F:transmembrane transporter activity"/>
    <property type="evidence" value="ECO:0007669"/>
    <property type="project" value="InterPro"/>
</dbReference>
<dbReference type="InterPro" id="IPR036259">
    <property type="entry name" value="MFS_trans_sf"/>
</dbReference>
<dbReference type="AlphaFoldDB" id="A0A816GUI5"/>
<accession>A0A816GUI5</accession>
<evidence type="ECO:0000259" key="6">
    <source>
        <dbReference type="PROSITE" id="PS50850"/>
    </source>
</evidence>